<evidence type="ECO:0000313" key="1">
    <source>
        <dbReference type="EMBL" id="JAD25424.1"/>
    </source>
</evidence>
<reference evidence="1" key="2">
    <citation type="journal article" date="2015" name="Data Brief">
        <title>Shoot transcriptome of the giant reed, Arundo donax.</title>
        <authorList>
            <person name="Barrero R.A."/>
            <person name="Guerrero F.D."/>
            <person name="Moolhuijzen P."/>
            <person name="Goolsby J.A."/>
            <person name="Tidwell J."/>
            <person name="Bellgard S.E."/>
            <person name="Bellgard M.I."/>
        </authorList>
    </citation>
    <scope>NUCLEOTIDE SEQUENCE</scope>
    <source>
        <tissue evidence="1">Shoot tissue taken approximately 20 cm above the soil surface</tissue>
    </source>
</reference>
<organism evidence="1">
    <name type="scientific">Arundo donax</name>
    <name type="common">Giant reed</name>
    <name type="synonym">Donax arundinaceus</name>
    <dbReference type="NCBI Taxonomy" id="35708"/>
    <lineage>
        <taxon>Eukaryota</taxon>
        <taxon>Viridiplantae</taxon>
        <taxon>Streptophyta</taxon>
        <taxon>Embryophyta</taxon>
        <taxon>Tracheophyta</taxon>
        <taxon>Spermatophyta</taxon>
        <taxon>Magnoliopsida</taxon>
        <taxon>Liliopsida</taxon>
        <taxon>Poales</taxon>
        <taxon>Poaceae</taxon>
        <taxon>PACMAD clade</taxon>
        <taxon>Arundinoideae</taxon>
        <taxon>Arundineae</taxon>
        <taxon>Arundo</taxon>
    </lineage>
</organism>
<dbReference type="EMBL" id="GBRH01272471">
    <property type="protein sequence ID" value="JAD25424.1"/>
    <property type="molecule type" value="Transcribed_RNA"/>
</dbReference>
<proteinExistence type="predicted"/>
<reference evidence="1" key="1">
    <citation type="submission" date="2014-09" db="EMBL/GenBank/DDBJ databases">
        <authorList>
            <person name="Magalhaes I.L.F."/>
            <person name="Oliveira U."/>
            <person name="Santos F.R."/>
            <person name="Vidigal T.H.D.A."/>
            <person name="Brescovit A.D."/>
            <person name="Santos A.J."/>
        </authorList>
    </citation>
    <scope>NUCLEOTIDE SEQUENCE</scope>
    <source>
        <tissue evidence="1">Shoot tissue taken approximately 20 cm above the soil surface</tissue>
    </source>
</reference>
<sequence length="36" mass="3989">MAHVPVATNTMKGMDHACRSVVGIKDEQRVTSGWFK</sequence>
<accession>A0A0A8YGI6</accession>
<dbReference type="AlphaFoldDB" id="A0A0A8YGI6"/>
<protein>
    <submittedName>
        <fullName evidence="1">Uncharacterized protein</fullName>
    </submittedName>
</protein>
<name>A0A0A8YGI6_ARUDO</name>